<proteinExistence type="predicted"/>
<name>A0ABV7BYJ4_9PROT</name>
<reference evidence="4" key="1">
    <citation type="journal article" date="2019" name="Int. J. Syst. Evol. Microbiol.">
        <title>The Global Catalogue of Microorganisms (GCM) 10K type strain sequencing project: providing services to taxonomists for standard genome sequencing and annotation.</title>
        <authorList>
            <consortium name="The Broad Institute Genomics Platform"/>
            <consortium name="The Broad Institute Genome Sequencing Center for Infectious Disease"/>
            <person name="Wu L."/>
            <person name="Ma J."/>
        </authorList>
    </citation>
    <scope>NUCLEOTIDE SEQUENCE [LARGE SCALE GENOMIC DNA]</scope>
    <source>
        <strain evidence="4">CGMCC 1.16855</strain>
    </source>
</reference>
<comment type="caution">
    <text evidence="3">The sequence shown here is derived from an EMBL/GenBank/DDBJ whole genome shotgun (WGS) entry which is preliminary data.</text>
</comment>
<sequence>MTPRRLALVAVLLGAPLLVWPAFLNFYPLVFIDTVSYLLHTTAPEVPWDKTQAYGPFLHLFHWQLSLWPAVLAQGLIASHLIWLAQRALRGAAQPGWHLMLCAGLGLLTSAPWFLATLMPDALTGLVPLSLFLLAFGGLGPLMTAWVGGVAVLAVASHLSHLPLALALLALTLLLGRRMRPLLRAGLPVALAVLFLCTANALAFGRFTPSPHGAAFLLARLQADGPAAALLRDRCPEAGWHLCAFTDRLPMDSDELLWDGTSPLNREADGSPRAMGAMRGAAEAQEIVAATLRAYPLQVAAAALRNAWAQLGLTRVGDTLSAEHLDLSARRAIAGHFPAAELARFDAGAQMRGALPSLAKPWLWPHLPVLLASLPLALWLGWRAARARDLSRLALLAFALGALAANAAAAGALSKPHHRYQARIAWLLPLAVGLAAIPRRGAGPHASGESGRAQRAERARHAAGVPPARGA</sequence>
<feature type="transmembrane region" description="Helical" evidence="2">
    <location>
        <begin position="394"/>
        <end position="413"/>
    </location>
</feature>
<evidence type="ECO:0000313" key="3">
    <source>
        <dbReference type="EMBL" id="MFC3001794.1"/>
    </source>
</evidence>
<evidence type="ECO:0000313" key="4">
    <source>
        <dbReference type="Proteomes" id="UP001595420"/>
    </source>
</evidence>
<evidence type="ECO:0000256" key="2">
    <source>
        <dbReference type="SAM" id="Phobius"/>
    </source>
</evidence>
<organism evidence="3 4">
    <name type="scientific">Falsiroseomonas tokyonensis</name>
    <dbReference type="NCBI Taxonomy" id="430521"/>
    <lineage>
        <taxon>Bacteria</taxon>
        <taxon>Pseudomonadati</taxon>
        <taxon>Pseudomonadota</taxon>
        <taxon>Alphaproteobacteria</taxon>
        <taxon>Acetobacterales</taxon>
        <taxon>Roseomonadaceae</taxon>
        <taxon>Falsiroseomonas</taxon>
    </lineage>
</organism>
<dbReference type="EMBL" id="JBHRSB010000005">
    <property type="protein sequence ID" value="MFC3001794.1"/>
    <property type="molecule type" value="Genomic_DNA"/>
</dbReference>
<accession>A0ABV7BYJ4</accession>
<feature type="transmembrane region" description="Helical" evidence="2">
    <location>
        <begin position="97"/>
        <end position="119"/>
    </location>
</feature>
<keyword evidence="2" id="KW-0472">Membrane</keyword>
<gene>
    <name evidence="3" type="ORF">ACFOD3_17940</name>
</gene>
<keyword evidence="2" id="KW-0812">Transmembrane</keyword>
<feature type="transmembrane region" description="Helical" evidence="2">
    <location>
        <begin position="185"/>
        <end position="204"/>
    </location>
</feature>
<evidence type="ECO:0000256" key="1">
    <source>
        <dbReference type="SAM" id="MobiDB-lite"/>
    </source>
</evidence>
<feature type="transmembrane region" description="Helical" evidence="2">
    <location>
        <begin position="162"/>
        <end position="179"/>
    </location>
</feature>
<dbReference type="Proteomes" id="UP001595420">
    <property type="component" value="Unassembled WGS sequence"/>
</dbReference>
<feature type="transmembrane region" description="Helical" evidence="2">
    <location>
        <begin position="362"/>
        <end position="382"/>
    </location>
</feature>
<feature type="transmembrane region" description="Helical" evidence="2">
    <location>
        <begin position="131"/>
        <end position="155"/>
    </location>
</feature>
<feature type="region of interest" description="Disordered" evidence="1">
    <location>
        <begin position="442"/>
        <end position="471"/>
    </location>
</feature>
<keyword evidence="4" id="KW-1185">Reference proteome</keyword>
<dbReference type="RefSeq" id="WP_216837872.1">
    <property type="nucleotide sequence ID" value="NZ_JAFNJS010000005.1"/>
</dbReference>
<protein>
    <submittedName>
        <fullName evidence="3">Uncharacterized protein</fullName>
    </submittedName>
</protein>
<keyword evidence="2" id="KW-1133">Transmembrane helix</keyword>